<evidence type="ECO:0000313" key="4">
    <source>
        <dbReference type="Proteomes" id="UP000286287"/>
    </source>
</evidence>
<keyword evidence="4" id="KW-1185">Reference proteome</keyword>
<dbReference type="InterPro" id="IPR021417">
    <property type="entry name" value="DUF3060"/>
</dbReference>
<gene>
    <name evidence="3" type="ORF">D3875_14855</name>
</gene>
<evidence type="ECO:0000256" key="1">
    <source>
        <dbReference type="SAM" id="MobiDB-lite"/>
    </source>
</evidence>
<accession>A0A418V938</accession>
<name>A0A418V938_9DEIO</name>
<feature type="signal peptide" evidence="2">
    <location>
        <begin position="1"/>
        <end position="17"/>
    </location>
</feature>
<proteinExistence type="predicted"/>
<organism evidence="3 4">
    <name type="scientific">Deinococcus cavernae</name>
    <dbReference type="NCBI Taxonomy" id="2320857"/>
    <lineage>
        <taxon>Bacteria</taxon>
        <taxon>Thermotogati</taxon>
        <taxon>Deinococcota</taxon>
        <taxon>Deinococci</taxon>
        <taxon>Deinococcales</taxon>
        <taxon>Deinococcaceae</taxon>
        <taxon>Deinococcus</taxon>
    </lineage>
</organism>
<dbReference type="Proteomes" id="UP000286287">
    <property type="component" value="Unassembled WGS sequence"/>
</dbReference>
<feature type="region of interest" description="Disordered" evidence="1">
    <location>
        <begin position="148"/>
        <end position="185"/>
    </location>
</feature>
<keyword evidence="2" id="KW-0732">Signal</keyword>
<dbReference type="AlphaFoldDB" id="A0A418V938"/>
<protein>
    <submittedName>
        <fullName evidence="3">DUF3060 domain-containing protein</fullName>
    </submittedName>
</protein>
<dbReference type="Pfam" id="PF11259">
    <property type="entry name" value="DUF3060"/>
    <property type="match status" value="1"/>
</dbReference>
<dbReference type="RefSeq" id="WP_119764952.1">
    <property type="nucleotide sequence ID" value="NZ_QYUJ01000014.1"/>
</dbReference>
<feature type="chain" id="PRO_5018968322" evidence="2">
    <location>
        <begin position="18"/>
        <end position="185"/>
    </location>
</feature>
<evidence type="ECO:0000313" key="3">
    <source>
        <dbReference type="EMBL" id="RJF72628.1"/>
    </source>
</evidence>
<sequence length="185" mass="18939">MKKILLTALACCGMAGAQSLSIGPNGVSLSTGANVTLRLDQNGLRVGVNQNAPRIPSRPQTLNCAGRAVKVSGTNGRVQLLGRCPSVTVTGSGNTVQVEQVGRLVVTGSRNRVTWRKALGGPRPTLLVTGAGNQVAAGGYVATRPAPVTALPSRPAPVRTLTPTPVKPVTTSPRPTAPTTAQPLR</sequence>
<dbReference type="OrthoDB" id="5523029at2"/>
<evidence type="ECO:0000256" key="2">
    <source>
        <dbReference type="SAM" id="SignalP"/>
    </source>
</evidence>
<reference evidence="3 4" key="1">
    <citation type="submission" date="2018-09" db="EMBL/GenBank/DDBJ databases">
        <authorList>
            <person name="Zhu H."/>
        </authorList>
    </citation>
    <scope>NUCLEOTIDE SEQUENCE [LARGE SCALE GENOMIC DNA]</scope>
    <source>
        <strain evidence="3 4">K2S05-167</strain>
    </source>
</reference>
<feature type="compositionally biased region" description="Low complexity" evidence="1">
    <location>
        <begin position="157"/>
        <end position="185"/>
    </location>
</feature>
<dbReference type="EMBL" id="QYUJ01000014">
    <property type="protein sequence ID" value="RJF72628.1"/>
    <property type="molecule type" value="Genomic_DNA"/>
</dbReference>
<comment type="caution">
    <text evidence="3">The sequence shown here is derived from an EMBL/GenBank/DDBJ whole genome shotgun (WGS) entry which is preliminary data.</text>
</comment>